<name>A0ABQ3SFU5_9ACTN</name>
<keyword evidence="5 6" id="KW-0482">Metalloprotease</keyword>
<keyword evidence="1 6" id="KW-0645">Protease</keyword>
<keyword evidence="7" id="KW-1133">Transmembrane helix</keyword>
<evidence type="ECO:0000256" key="4">
    <source>
        <dbReference type="ARBA" id="ARBA00022833"/>
    </source>
</evidence>
<dbReference type="EMBL" id="BNEC01000003">
    <property type="protein sequence ID" value="GHI66978.1"/>
    <property type="molecule type" value="Genomic_DNA"/>
</dbReference>
<evidence type="ECO:0000256" key="1">
    <source>
        <dbReference type="ARBA" id="ARBA00022670"/>
    </source>
</evidence>
<evidence type="ECO:0000256" key="7">
    <source>
        <dbReference type="SAM" id="Phobius"/>
    </source>
</evidence>
<evidence type="ECO:0000259" key="8">
    <source>
        <dbReference type="Pfam" id="PF01435"/>
    </source>
</evidence>
<comment type="caution">
    <text evidence="9">The sequence shown here is derived from an EMBL/GenBank/DDBJ whole genome shotgun (WGS) entry which is preliminary data.</text>
</comment>
<proteinExistence type="inferred from homology"/>
<keyword evidence="7" id="KW-0472">Membrane</keyword>
<evidence type="ECO:0000256" key="5">
    <source>
        <dbReference type="ARBA" id="ARBA00023049"/>
    </source>
</evidence>
<dbReference type="PANTHER" id="PTHR34978:SF3">
    <property type="entry name" value="SLR0241 PROTEIN"/>
    <property type="match status" value="1"/>
</dbReference>
<dbReference type="GeneID" id="95593341"/>
<evidence type="ECO:0000313" key="9">
    <source>
        <dbReference type="EMBL" id="GHI66978.1"/>
    </source>
</evidence>
<accession>A0ABQ3SFU5</accession>
<feature type="transmembrane region" description="Helical" evidence="7">
    <location>
        <begin position="77"/>
        <end position="99"/>
    </location>
</feature>
<evidence type="ECO:0000256" key="2">
    <source>
        <dbReference type="ARBA" id="ARBA00022723"/>
    </source>
</evidence>
<keyword evidence="10" id="KW-1185">Reference proteome</keyword>
<keyword evidence="3 6" id="KW-0378">Hydrolase</keyword>
<dbReference type="RefSeq" id="WP_189739477.1">
    <property type="nucleotide sequence ID" value="NZ_BMRL01000007.1"/>
</dbReference>
<comment type="similarity">
    <text evidence="6">Belongs to the peptidase M48 family.</text>
</comment>
<feature type="domain" description="Peptidase M48" evidence="8">
    <location>
        <begin position="127"/>
        <end position="186"/>
    </location>
</feature>
<dbReference type="Gene3D" id="3.30.2010.10">
    <property type="entry name" value="Metalloproteases ('zincins'), catalytic domain"/>
    <property type="match status" value="1"/>
</dbReference>
<dbReference type="Pfam" id="PF01435">
    <property type="entry name" value="Peptidase_M48"/>
    <property type="match status" value="1"/>
</dbReference>
<gene>
    <name evidence="9" type="ORF">Snoj_08960</name>
</gene>
<feature type="transmembrane region" description="Helical" evidence="7">
    <location>
        <begin position="42"/>
        <end position="65"/>
    </location>
</feature>
<keyword evidence="2" id="KW-0479">Metal-binding</keyword>
<keyword evidence="7" id="KW-0812">Transmembrane</keyword>
<dbReference type="InterPro" id="IPR001915">
    <property type="entry name" value="Peptidase_M48"/>
</dbReference>
<dbReference type="CDD" id="cd07326">
    <property type="entry name" value="M56_BlaR1_MecR1_like"/>
    <property type="match status" value="1"/>
</dbReference>
<organism evidence="9 10">
    <name type="scientific">Streptomyces nojiriensis</name>
    <dbReference type="NCBI Taxonomy" id="66374"/>
    <lineage>
        <taxon>Bacteria</taxon>
        <taxon>Bacillati</taxon>
        <taxon>Actinomycetota</taxon>
        <taxon>Actinomycetes</taxon>
        <taxon>Kitasatosporales</taxon>
        <taxon>Streptomycetaceae</taxon>
        <taxon>Streptomyces</taxon>
    </lineage>
</organism>
<sequence length="331" mass="34399">MTLVLAVVVLTLALPWAAVPAGRRLAALLPPREACAALTGTAVLLAGATVAALVGLFHVPLLATFEQIPLSQAAAEWPAAVPVAAAAGAVLALQAVLLFRRWYERRSLLARAWACTGDAVSDGDLLVVPDPEPQAFALPGWRGRGGRVVVTTGMLKTLGPAEREVLLGHERAHLTGRHHLWSVTTHLATAVHPALRALRPALDFHLERWADESAASSVGDRRLAATAIARAALAASSTASAASAGKRGMVRGPALSVNTGPVPQRVEALLQPVPVRPQTRGTQAAVAGLVTAVTVCALLGLLLAYGLHEYVEFAARDLLGDRVAQGVSTSM</sequence>
<evidence type="ECO:0000313" key="10">
    <source>
        <dbReference type="Proteomes" id="UP000613974"/>
    </source>
</evidence>
<dbReference type="PANTHER" id="PTHR34978">
    <property type="entry name" value="POSSIBLE SENSOR-TRANSDUCER PROTEIN BLAR"/>
    <property type="match status" value="1"/>
</dbReference>
<protein>
    <submittedName>
        <fullName evidence="9">Peptidase M48</fullName>
    </submittedName>
</protein>
<comment type="cofactor">
    <cofactor evidence="6">
        <name>Zn(2+)</name>
        <dbReference type="ChEBI" id="CHEBI:29105"/>
    </cofactor>
    <text evidence="6">Binds 1 zinc ion per subunit.</text>
</comment>
<evidence type="ECO:0000256" key="6">
    <source>
        <dbReference type="RuleBase" id="RU003983"/>
    </source>
</evidence>
<feature type="transmembrane region" description="Helical" evidence="7">
    <location>
        <begin position="284"/>
        <end position="307"/>
    </location>
</feature>
<keyword evidence="4 6" id="KW-0862">Zinc</keyword>
<reference evidence="10" key="1">
    <citation type="submission" date="2023-07" db="EMBL/GenBank/DDBJ databases">
        <title>Whole genome shotgun sequence of Streptomyces nojiriensis NBRC 13794.</title>
        <authorList>
            <person name="Komaki H."/>
            <person name="Tamura T."/>
        </authorList>
    </citation>
    <scope>NUCLEOTIDE SEQUENCE [LARGE SCALE GENOMIC DNA]</scope>
    <source>
        <strain evidence="10">NBRC 13794</strain>
    </source>
</reference>
<dbReference type="Proteomes" id="UP000613974">
    <property type="component" value="Unassembled WGS sequence"/>
</dbReference>
<dbReference type="InterPro" id="IPR052173">
    <property type="entry name" value="Beta-lactam_resp_regulator"/>
</dbReference>
<evidence type="ECO:0000256" key="3">
    <source>
        <dbReference type="ARBA" id="ARBA00022801"/>
    </source>
</evidence>